<dbReference type="Pfam" id="PF14322">
    <property type="entry name" value="SusD-like_3"/>
    <property type="match status" value="1"/>
</dbReference>
<dbReference type="Gene3D" id="2.20.20.130">
    <property type="match status" value="1"/>
</dbReference>
<evidence type="ECO:0000313" key="9">
    <source>
        <dbReference type="Proteomes" id="UP000503278"/>
    </source>
</evidence>
<name>A0A7L5DY84_9SPHI</name>
<proteinExistence type="inferred from homology"/>
<accession>A0A7L5DY84</accession>
<evidence type="ECO:0000313" key="8">
    <source>
        <dbReference type="EMBL" id="QJD95975.1"/>
    </source>
</evidence>
<dbReference type="SUPFAM" id="SSF48452">
    <property type="entry name" value="TPR-like"/>
    <property type="match status" value="1"/>
</dbReference>
<dbReference type="InterPro" id="IPR033985">
    <property type="entry name" value="SusD-like_N"/>
</dbReference>
<evidence type="ECO:0000259" key="7">
    <source>
        <dbReference type="Pfam" id="PF14322"/>
    </source>
</evidence>
<evidence type="ECO:0000256" key="2">
    <source>
        <dbReference type="ARBA" id="ARBA00006275"/>
    </source>
</evidence>
<dbReference type="RefSeq" id="WP_169606981.1">
    <property type="nucleotide sequence ID" value="NZ_CP051682.1"/>
</dbReference>
<evidence type="ECO:0000259" key="6">
    <source>
        <dbReference type="Pfam" id="PF07980"/>
    </source>
</evidence>
<dbReference type="GO" id="GO:0009279">
    <property type="term" value="C:cell outer membrane"/>
    <property type="evidence" value="ECO:0007669"/>
    <property type="project" value="UniProtKB-SubCell"/>
</dbReference>
<evidence type="ECO:0000256" key="1">
    <source>
        <dbReference type="ARBA" id="ARBA00004442"/>
    </source>
</evidence>
<dbReference type="Proteomes" id="UP000503278">
    <property type="component" value="Chromosome"/>
</dbReference>
<evidence type="ECO:0000256" key="3">
    <source>
        <dbReference type="ARBA" id="ARBA00022729"/>
    </source>
</evidence>
<comment type="subcellular location">
    <subcellularLocation>
        <location evidence="1">Cell outer membrane</location>
    </subcellularLocation>
</comment>
<dbReference type="PROSITE" id="PS51257">
    <property type="entry name" value="PROKAR_LIPOPROTEIN"/>
    <property type="match status" value="1"/>
</dbReference>
<keyword evidence="4" id="KW-0472">Membrane</keyword>
<feature type="domain" description="SusD-like N-terminal" evidence="7">
    <location>
        <begin position="28"/>
        <end position="234"/>
    </location>
</feature>
<reference evidence="8 9" key="1">
    <citation type="submission" date="2020-04" db="EMBL/GenBank/DDBJ databases">
        <title>Genome sequencing of novel species.</title>
        <authorList>
            <person name="Heo J."/>
            <person name="Kim S.-J."/>
            <person name="Kim J.-S."/>
            <person name="Hong S.-B."/>
            <person name="Kwon S.-W."/>
        </authorList>
    </citation>
    <scope>NUCLEOTIDE SEQUENCE [LARGE SCALE GENOMIC DNA]</scope>
    <source>
        <strain evidence="8 9">F39-2</strain>
    </source>
</reference>
<dbReference type="EMBL" id="CP051682">
    <property type="protein sequence ID" value="QJD95975.1"/>
    <property type="molecule type" value="Genomic_DNA"/>
</dbReference>
<evidence type="ECO:0000256" key="4">
    <source>
        <dbReference type="ARBA" id="ARBA00023136"/>
    </source>
</evidence>
<comment type="similarity">
    <text evidence="2">Belongs to the SusD family.</text>
</comment>
<dbReference type="InterPro" id="IPR011990">
    <property type="entry name" value="TPR-like_helical_dom_sf"/>
</dbReference>
<keyword evidence="9" id="KW-1185">Reference proteome</keyword>
<sequence>MRSSFPTHIILLLLLICPALFLLCGCKKYLDVKSDQKLSVPSSLADLQALMDNFNTISNGHPSAGEVSSTDYYLTDADYNALFYNADRRLYTWQKDYVFNNGNTGNDWESCYSAVYYCNTVLEQLPKVGRTTENASQWDDLKGQALLQRGYRFLDALQIWAPAYDAATAASDPGVPLRLSSDFNEKSVWASVADGFRQVIADLSGAASLLSTQPLSAMRGSKQAAYAMLARTCLYMRNYTMAGVYADSCLRINSSLLDYNTLKATATYPMTNLNTEVLYFAALSVERPIYNKIARIDPALYALYDAHDLRKSLFFKANTDGSYYFRGSYQGVYSLVGSPCTDEMYLIRAECEARAGLVSSSLSDLKTLLMTRYQKGTFMPLTASSAAEALSLVLQERRKELVMRGIRWTDIKRLNREGAGISLSRAVSGTAYHLAADDQRLVLPIPEDVIATSGMAQNP</sequence>
<dbReference type="Pfam" id="PF07980">
    <property type="entry name" value="SusD_RagB"/>
    <property type="match status" value="1"/>
</dbReference>
<dbReference type="Gene3D" id="1.25.40.900">
    <property type="match status" value="1"/>
</dbReference>
<dbReference type="KEGG" id="mrob:HH214_08840"/>
<evidence type="ECO:0000256" key="5">
    <source>
        <dbReference type="ARBA" id="ARBA00023237"/>
    </source>
</evidence>
<feature type="domain" description="RagB/SusD" evidence="6">
    <location>
        <begin position="343"/>
        <end position="414"/>
    </location>
</feature>
<protein>
    <submittedName>
        <fullName evidence="8">RagB/SusD family nutrient uptake outer membrane protein</fullName>
    </submittedName>
</protein>
<keyword evidence="3" id="KW-0732">Signal</keyword>
<dbReference type="AlphaFoldDB" id="A0A7L5DY84"/>
<keyword evidence="5" id="KW-0998">Cell outer membrane</keyword>
<organism evidence="8 9">
    <name type="scientific">Mucilaginibacter robiniae</name>
    <dbReference type="NCBI Taxonomy" id="2728022"/>
    <lineage>
        <taxon>Bacteria</taxon>
        <taxon>Pseudomonadati</taxon>
        <taxon>Bacteroidota</taxon>
        <taxon>Sphingobacteriia</taxon>
        <taxon>Sphingobacteriales</taxon>
        <taxon>Sphingobacteriaceae</taxon>
        <taxon>Mucilaginibacter</taxon>
    </lineage>
</organism>
<dbReference type="InterPro" id="IPR012944">
    <property type="entry name" value="SusD_RagB_dom"/>
</dbReference>
<gene>
    <name evidence="8" type="ORF">HH214_08840</name>
</gene>
<dbReference type="Gene3D" id="1.25.40.390">
    <property type="match status" value="1"/>
</dbReference>